<reference evidence="1" key="1">
    <citation type="journal article" date="2020" name="Stud. Mycol.">
        <title>101 Dothideomycetes genomes: a test case for predicting lifestyles and emergence of pathogens.</title>
        <authorList>
            <person name="Haridas S."/>
            <person name="Albert R."/>
            <person name="Binder M."/>
            <person name="Bloem J."/>
            <person name="Labutti K."/>
            <person name="Salamov A."/>
            <person name="Andreopoulos B."/>
            <person name="Baker S."/>
            <person name="Barry K."/>
            <person name="Bills G."/>
            <person name="Bluhm B."/>
            <person name="Cannon C."/>
            <person name="Castanera R."/>
            <person name="Culley D."/>
            <person name="Daum C."/>
            <person name="Ezra D."/>
            <person name="Gonzalez J."/>
            <person name="Henrissat B."/>
            <person name="Kuo A."/>
            <person name="Liang C."/>
            <person name="Lipzen A."/>
            <person name="Lutzoni F."/>
            <person name="Magnuson J."/>
            <person name="Mondo S."/>
            <person name="Nolan M."/>
            <person name="Ohm R."/>
            <person name="Pangilinan J."/>
            <person name="Park H.-J."/>
            <person name="Ramirez L."/>
            <person name="Alfaro M."/>
            <person name="Sun H."/>
            <person name="Tritt A."/>
            <person name="Yoshinaga Y."/>
            <person name="Zwiers L.-H."/>
            <person name="Turgeon B."/>
            <person name="Goodwin S."/>
            <person name="Spatafora J."/>
            <person name="Crous P."/>
            <person name="Grigoriev I."/>
        </authorList>
    </citation>
    <scope>NUCLEOTIDE SEQUENCE</scope>
    <source>
        <strain evidence="1">CBS 675.92</strain>
    </source>
</reference>
<protein>
    <submittedName>
        <fullName evidence="1">Uncharacterized protein</fullName>
    </submittedName>
</protein>
<dbReference type="AlphaFoldDB" id="A0A6A5TXY5"/>
<proteinExistence type="predicted"/>
<keyword evidence="2" id="KW-1185">Reference proteome</keyword>
<accession>A0A6A5TXY5</accession>
<dbReference type="EMBL" id="ML976988">
    <property type="protein sequence ID" value="KAF1957723.1"/>
    <property type="molecule type" value="Genomic_DNA"/>
</dbReference>
<evidence type="ECO:0000313" key="2">
    <source>
        <dbReference type="Proteomes" id="UP000800035"/>
    </source>
</evidence>
<name>A0A6A5TXY5_9PLEO</name>
<dbReference type="Proteomes" id="UP000800035">
    <property type="component" value="Unassembled WGS sequence"/>
</dbReference>
<evidence type="ECO:0000313" key="1">
    <source>
        <dbReference type="EMBL" id="KAF1957723.1"/>
    </source>
</evidence>
<sequence length="181" mass="20127">MAIPPEHTIVGQPVELAQILNDSVGPTGTHGRAFKSHNYHGLGELMRDLETDSNHSLPLECQFICRPSTHITLTGNDLPLRHLSGLPIIVKTSEEASNSSRIELITCAKYVEKTWGAEGTEVLLALENLAQTFFSNGEIATCGIQSHRLRLYKYDSFIQLQVLPELYSQHLMTVMQVLDCL</sequence>
<organism evidence="1 2">
    <name type="scientific">Byssothecium circinans</name>
    <dbReference type="NCBI Taxonomy" id="147558"/>
    <lineage>
        <taxon>Eukaryota</taxon>
        <taxon>Fungi</taxon>
        <taxon>Dikarya</taxon>
        <taxon>Ascomycota</taxon>
        <taxon>Pezizomycotina</taxon>
        <taxon>Dothideomycetes</taxon>
        <taxon>Pleosporomycetidae</taxon>
        <taxon>Pleosporales</taxon>
        <taxon>Massarineae</taxon>
        <taxon>Massarinaceae</taxon>
        <taxon>Byssothecium</taxon>
    </lineage>
</organism>
<gene>
    <name evidence="1" type="ORF">CC80DRAFT_32651</name>
</gene>